<keyword evidence="2" id="KW-1185">Reference proteome</keyword>
<accession>A0A371HR24</accession>
<comment type="caution">
    <text evidence="1">The sequence shown here is derived from an EMBL/GenBank/DDBJ whole genome shotgun (WGS) entry which is preliminary data.</text>
</comment>
<organism evidence="1 2">
    <name type="scientific">Mucuna pruriens</name>
    <name type="common">Velvet bean</name>
    <name type="synonym">Dolichos pruriens</name>
    <dbReference type="NCBI Taxonomy" id="157652"/>
    <lineage>
        <taxon>Eukaryota</taxon>
        <taxon>Viridiplantae</taxon>
        <taxon>Streptophyta</taxon>
        <taxon>Embryophyta</taxon>
        <taxon>Tracheophyta</taxon>
        <taxon>Spermatophyta</taxon>
        <taxon>Magnoliopsida</taxon>
        <taxon>eudicotyledons</taxon>
        <taxon>Gunneridae</taxon>
        <taxon>Pentapetalae</taxon>
        <taxon>rosids</taxon>
        <taxon>fabids</taxon>
        <taxon>Fabales</taxon>
        <taxon>Fabaceae</taxon>
        <taxon>Papilionoideae</taxon>
        <taxon>50 kb inversion clade</taxon>
        <taxon>NPAAA clade</taxon>
        <taxon>indigoferoid/millettioid clade</taxon>
        <taxon>Phaseoleae</taxon>
        <taxon>Mucuna</taxon>
    </lineage>
</organism>
<dbReference type="AlphaFoldDB" id="A0A371HR24"/>
<gene>
    <name evidence="1" type="ORF">CR513_10930</name>
</gene>
<protein>
    <submittedName>
        <fullName evidence="1">Uncharacterized protein</fullName>
    </submittedName>
</protein>
<dbReference type="EMBL" id="QJKJ01001920">
    <property type="protein sequence ID" value="RDY05251.1"/>
    <property type="molecule type" value="Genomic_DNA"/>
</dbReference>
<evidence type="ECO:0000313" key="1">
    <source>
        <dbReference type="EMBL" id="RDY05251.1"/>
    </source>
</evidence>
<proteinExistence type="predicted"/>
<evidence type="ECO:0000313" key="2">
    <source>
        <dbReference type="Proteomes" id="UP000257109"/>
    </source>
</evidence>
<dbReference type="Proteomes" id="UP000257109">
    <property type="component" value="Unassembled WGS sequence"/>
</dbReference>
<name>A0A371HR24_MUCPR</name>
<feature type="non-terminal residue" evidence="1">
    <location>
        <position position="1"/>
    </location>
</feature>
<sequence length="59" mass="6611">MDRASNGTKCLKGPECSKKRMKKKVTVMDPRVHHLVYKMAKSKASSISLYTPFSIPTTP</sequence>
<reference evidence="1" key="1">
    <citation type="submission" date="2018-05" db="EMBL/GenBank/DDBJ databases">
        <title>Draft genome of Mucuna pruriens seed.</title>
        <authorList>
            <person name="Nnadi N.E."/>
            <person name="Vos R."/>
            <person name="Hasami M.H."/>
            <person name="Devisetty U.K."/>
            <person name="Aguiy J.C."/>
        </authorList>
    </citation>
    <scope>NUCLEOTIDE SEQUENCE [LARGE SCALE GENOMIC DNA]</scope>
    <source>
        <strain evidence="1">JCA_2017</strain>
    </source>
</reference>